<protein>
    <submittedName>
        <fullName evidence="2">Uncharacterized protein</fullName>
    </submittedName>
</protein>
<dbReference type="AlphaFoldDB" id="A0A7T4EGY1"/>
<keyword evidence="1" id="KW-1133">Transmembrane helix</keyword>
<dbReference type="Proteomes" id="UP000596145">
    <property type="component" value="Chromosome"/>
</dbReference>
<dbReference type="GeneID" id="92761001"/>
<keyword evidence="1" id="KW-0472">Membrane</keyword>
<organism evidence="2 3">
    <name type="scientific">Corynebacterium glucuronolyticum</name>
    <dbReference type="NCBI Taxonomy" id="39791"/>
    <lineage>
        <taxon>Bacteria</taxon>
        <taxon>Bacillati</taxon>
        <taxon>Actinomycetota</taxon>
        <taxon>Actinomycetes</taxon>
        <taxon>Mycobacteriales</taxon>
        <taxon>Corynebacteriaceae</taxon>
        <taxon>Corynebacterium</taxon>
    </lineage>
</organism>
<proteinExistence type="predicted"/>
<feature type="transmembrane region" description="Helical" evidence="1">
    <location>
        <begin position="12"/>
        <end position="38"/>
    </location>
</feature>
<evidence type="ECO:0000313" key="3">
    <source>
        <dbReference type="Proteomes" id="UP000596145"/>
    </source>
</evidence>
<sequence>MQANRIDFLDAWLVIANNVIESFNGVMVSLLIVLWLTLDFLSATNLDPPATISLYLALVGLVVLVVFARSGQIADRFAPHKVAELSQYLSIASVGLFIAVGPEPMDVDTWGENLIGFDLGAVSAAKSAYFTIVSTGGYLIWAAFAWWGNSVGPTFMADYGYRIASSSLVVSSSWRRCPPSGCTGTWTGPARQNQRPSSRFLAVCHGAG</sequence>
<dbReference type="RefSeq" id="WP_143336905.1">
    <property type="nucleotide sequence ID" value="NZ_CP066007.1"/>
</dbReference>
<dbReference type="EMBL" id="CP066007">
    <property type="protein sequence ID" value="QQB47184.1"/>
    <property type="molecule type" value="Genomic_DNA"/>
</dbReference>
<keyword evidence="1" id="KW-0812">Transmembrane</keyword>
<gene>
    <name evidence="2" type="ORF">I6I10_04555</name>
</gene>
<accession>A0A7T4EGY1</accession>
<feature type="transmembrane region" description="Helical" evidence="1">
    <location>
        <begin position="50"/>
        <end position="70"/>
    </location>
</feature>
<feature type="transmembrane region" description="Helical" evidence="1">
    <location>
        <begin position="82"/>
        <end position="100"/>
    </location>
</feature>
<evidence type="ECO:0000256" key="1">
    <source>
        <dbReference type="SAM" id="Phobius"/>
    </source>
</evidence>
<reference evidence="2 3" key="1">
    <citation type="submission" date="2020-12" db="EMBL/GenBank/DDBJ databases">
        <title>FDA dAtabase for Regulatory Grade micrObial Sequences (FDA-ARGOS): Supporting development and validation of Infectious Disease Dx tests.</title>
        <authorList>
            <person name="Sproer C."/>
            <person name="Gronow S."/>
            <person name="Severitt S."/>
            <person name="Schroder I."/>
            <person name="Tallon L."/>
            <person name="Sadzewicz L."/>
            <person name="Zhao X."/>
            <person name="Boylan J."/>
            <person name="Ott S."/>
            <person name="Bowen H."/>
            <person name="Vavikolanu K."/>
            <person name="Mehta A."/>
            <person name="Aluvathingal J."/>
            <person name="Nadendla S."/>
            <person name="Lowell S."/>
            <person name="Myers T."/>
            <person name="Yan Y."/>
            <person name="Sichtig H."/>
        </authorList>
    </citation>
    <scope>NUCLEOTIDE SEQUENCE [LARGE SCALE GENOMIC DNA]</scope>
    <source>
        <strain evidence="2 3">FDAARGOS_1053</strain>
    </source>
</reference>
<name>A0A7T4EGY1_9CORY</name>
<evidence type="ECO:0000313" key="2">
    <source>
        <dbReference type="EMBL" id="QQB47184.1"/>
    </source>
</evidence>
<feature type="transmembrane region" description="Helical" evidence="1">
    <location>
        <begin position="128"/>
        <end position="147"/>
    </location>
</feature>